<sequence length="333" mass="37854">MMRETHCTRAAWHLTHSRPEMLVDYFNPWTPMSRQVSMLTHRFSVVAALCEQVGADDELVVLRNALAFHLLRAATWWRIDFAAPRVAGMPTTRFMAHIHAHIDRVAEDESLFDVLTWQHHMRRGDMSHVMVLGTDPLCRGGTSILYGLDGQRRFRFALREDGAGRGVAWDATAHGDFVSTCLDARARHSMVETRNEALGEWEDARIEHARAAKYHMLHFRQDTSRPVIDRYIEVLGEMTRCRSRFGRFEFGNILNHIAFLLVRAAHERQVSVASVLREGTAQPINLRVANSIKKRARAYVAHGVDPLLQDGLDTMLDSVVSGYSLSGQVQESE</sequence>
<dbReference type="AlphaFoldDB" id="A0AAW5EMS9"/>
<gene>
    <name evidence="1" type="ORF">K1W68_03430</name>
</gene>
<proteinExistence type="predicted"/>
<evidence type="ECO:0000313" key="2">
    <source>
        <dbReference type="Proteomes" id="UP001202887"/>
    </source>
</evidence>
<dbReference type="EMBL" id="JAIBCX010000005">
    <property type="protein sequence ID" value="MCJ8353049.1"/>
    <property type="molecule type" value="Genomic_DNA"/>
</dbReference>
<reference evidence="1" key="2">
    <citation type="submission" date="2022-03" db="EMBL/GenBank/DDBJ databases">
        <authorList>
            <person name="Ryngajllo M."/>
            <person name="Jacek P."/>
            <person name="Kubiak K."/>
        </authorList>
    </citation>
    <scope>NUCLEOTIDE SEQUENCE</scope>
    <source>
        <strain evidence="1">SI1</strain>
    </source>
</reference>
<protein>
    <submittedName>
        <fullName evidence="1">Uncharacterized protein</fullName>
    </submittedName>
</protein>
<dbReference type="Proteomes" id="UP001202887">
    <property type="component" value="Unassembled WGS sequence"/>
</dbReference>
<comment type="caution">
    <text evidence="1">The sequence shown here is derived from an EMBL/GenBank/DDBJ whole genome shotgun (WGS) entry which is preliminary data.</text>
</comment>
<name>A0AAW5EMS9_NOVHA</name>
<dbReference type="RefSeq" id="WP_175576213.1">
    <property type="nucleotide sequence ID" value="NZ_CP094848.1"/>
</dbReference>
<reference evidence="1" key="1">
    <citation type="journal article" date="2021" name="Polymers (Basel)">
        <title>Highly Stretchable Bacterial Cellulose Produced by Komagataeibacter hansenii SI1.</title>
        <authorList>
            <person name="Cielecka I."/>
            <person name="Ryngajllo M."/>
            <person name="Maniukiewicz W."/>
            <person name="Bielecki S."/>
        </authorList>
    </citation>
    <scope>NUCLEOTIDE SEQUENCE</scope>
    <source>
        <strain evidence="1">SI1</strain>
    </source>
</reference>
<accession>A0AAW5EMS9</accession>
<organism evidence="1 2">
    <name type="scientific">Novacetimonas hansenii</name>
    <name type="common">Komagataeibacter hansenii</name>
    <dbReference type="NCBI Taxonomy" id="436"/>
    <lineage>
        <taxon>Bacteria</taxon>
        <taxon>Pseudomonadati</taxon>
        <taxon>Pseudomonadota</taxon>
        <taxon>Alphaproteobacteria</taxon>
        <taxon>Acetobacterales</taxon>
        <taxon>Acetobacteraceae</taxon>
        <taxon>Novacetimonas</taxon>
    </lineage>
</organism>
<evidence type="ECO:0000313" key="1">
    <source>
        <dbReference type="EMBL" id="MCJ8353049.1"/>
    </source>
</evidence>